<feature type="region of interest" description="Disordered" evidence="6">
    <location>
        <begin position="415"/>
        <end position="530"/>
    </location>
</feature>
<dbReference type="PROSITE" id="PS00138">
    <property type="entry name" value="SUBTILASE_SER"/>
    <property type="match status" value="1"/>
</dbReference>
<dbReference type="GO" id="GO:0004252">
    <property type="term" value="F:serine-type endopeptidase activity"/>
    <property type="evidence" value="ECO:0007669"/>
    <property type="project" value="UniProtKB-UniRule"/>
</dbReference>
<keyword evidence="4 5" id="KW-0720">Serine protease</keyword>
<sequence length="629" mass="65574">MRFSSSVRLGASIRAVLALVALSLPVSLAASQSYASGRVLVKFKDNTVRTMSDDQLGLKYTRSAVDSVGVYDIIDDSTVAEKVAKLSTLQGVALVEPDYRVTVKRSSNDPLYPQQWHLPVISADTAWNSVTGTGAVKVCVIDSGARIDHPDLVANIAGGWNLVPIPQVTGAAPPSPGTAAYANYNDTLGHGTHTAGSVAAAGNNGLGVAGVAWRTKLYICRFIWDDEAGYISDAMTCMSLCRAAGAMITSNSWGGIDYSTFLYDEIAKARDAGQLFVNAAGNSAIDMNTNPRYPASYNLDNIISVAATSMSDGLSAYSNYGRDCVHIGAPGDYILSTTYNGLYGRMYGTSMATPSVAGAASLVQAAALSRGKTLTYSAIRAYLLANADTLASLKGYVASARRLNVAKAVAAVLADFPPSPPPKKPPPPSPKKTPRPRPSSRPPPPKTSPPPPSKPPPSKKVSPPPPKKVSPPPAKKKSPPPAKKKSPPPPKRAPPSPPVAAVHPITVPTCGTTLARGQPARQSSTWSGHPAARAVNGNCNTDVVDDNHACSMTSELSCREWEILLGSEPWTSAASLPAFTPCGVVPSKLVPGARAAVTCAAPTPARYVAVYLPKAATALALCEVDVVTA</sequence>
<evidence type="ECO:0000256" key="4">
    <source>
        <dbReference type="ARBA" id="ARBA00022825"/>
    </source>
</evidence>
<proteinExistence type="inferred from homology"/>
<dbReference type="PANTHER" id="PTHR43399:SF4">
    <property type="entry name" value="CELL WALL-ASSOCIATED PROTEASE"/>
    <property type="match status" value="1"/>
</dbReference>
<evidence type="ECO:0000256" key="1">
    <source>
        <dbReference type="ARBA" id="ARBA00011073"/>
    </source>
</evidence>
<evidence type="ECO:0000256" key="6">
    <source>
        <dbReference type="SAM" id="MobiDB-lite"/>
    </source>
</evidence>
<dbReference type="Gene3D" id="3.40.50.200">
    <property type="entry name" value="Peptidase S8/S53 domain"/>
    <property type="match status" value="1"/>
</dbReference>
<feature type="domain" description="Peptidase S8/S53" evidence="8">
    <location>
        <begin position="135"/>
        <end position="390"/>
    </location>
</feature>
<dbReference type="InterPro" id="IPR051048">
    <property type="entry name" value="Peptidase_S8/S53_subtilisin"/>
</dbReference>
<reference evidence="10" key="1">
    <citation type="journal article" date="2018" name="Algal Res.">
        <title>Characterization of plant carbon substrate utilization by Auxenochlorella protothecoides.</title>
        <authorList>
            <person name="Vogler B.W."/>
            <person name="Starkenburg S.R."/>
            <person name="Sudasinghe N."/>
            <person name="Schambach J.Y."/>
            <person name="Rollin J.A."/>
            <person name="Pattathil S."/>
            <person name="Barry A.N."/>
        </authorList>
    </citation>
    <scope>NUCLEOTIDE SEQUENCE [LARGE SCALE GENOMIC DNA]</scope>
    <source>
        <strain evidence="10">UTEX 25</strain>
    </source>
</reference>
<dbReference type="InterPro" id="IPR023828">
    <property type="entry name" value="Peptidase_S8_Ser-AS"/>
</dbReference>
<feature type="active site" description="Charge relay system" evidence="5">
    <location>
        <position position="190"/>
    </location>
</feature>
<dbReference type="Pfam" id="PF00082">
    <property type="entry name" value="Peptidase_S8"/>
    <property type="match status" value="1"/>
</dbReference>
<keyword evidence="2 5" id="KW-0645">Protease</keyword>
<organism evidence="9 10">
    <name type="scientific">Auxenochlorella protothecoides</name>
    <name type="common">Green microalga</name>
    <name type="synonym">Chlorella protothecoides</name>
    <dbReference type="NCBI Taxonomy" id="3075"/>
    <lineage>
        <taxon>Eukaryota</taxon>
        <taxon>Viridiplantae</taxon>
        <taxon>Chlorophyta</taxon>
        <taxon>core chlorophytes</taxon>
        <taxon>Trebouxiophyceae</taxon>
        <taxon>Chlorellales</taxon>
        <taxon>Chlorellaceae</taxon>
        <taxon>Auxenochlorella</taxon>
    </lineage>
</organism>
<evidence type="ECO:0000256" key="5">
    <source>
        <dbReference type="PROSITE-ProRule" id="PRU01240"/>
    </source>
</evidence>
<feature type="compositionally biased region" description="Pro residues" evidence="6">
    <location>
        <begin position="487"/>
        <end position="498"/>
    </location>
</feature>
<dbReference type="SUPFAM" id="SSF49785">
    <property type="entry name" value="Galactose-binding domain-like"/>
    <property type="match status" value="1"/>
</dbReference>
<dbReference type="PROSITE" id="PS51892">
    <property type="entry name" value="SUBTILASE"/>
    <property type="match status" value="1"/>
</dbReference>
<protein>
    <recommendedName>
        <fullName evidence="8">Peptidase S8/S53 domain-containing protein</fullName>
    </recommendedName>
</protein>
<dbReference type="InterPro" id="IPR008979">
    <property type="entry name" value="Galactose-bd-like_sf"/>
</dbReference>
<dbReference type="InterPro" id="IPR036852">
    <property type="entry name" value="Peptidase_S8/S53_dom_sf"/>
</dbReference>
<comment type="similarity">
    <text evidence="1 5">Belongs to the peptidase S8 family.</text>
</comment>
<name>A0A3M7KT26_AUXPR</name>
<feature type="chain" id="PRO_5017944333" description="Peptidase S8/S53 domain-containing protein" evidence="7">
    <location>
        <begin position="30"/>
        <end position="629"/>
    </location>
</feature>
<dbReference type="EMBL" id="QOKY01000202">
    <property type="protein sequence ID" value="RMZ52930.1"/>
    <property type="molecule type" value="Genomic_DNA"/>
</dbReference>
<feature type="non-terminal residue" evidence="9">
    <location>
        <position position="629"/>
    </location>
</feature>
<feature type="signal peptide" evidence="7">
    <location>
        <begin position="1"/>
        <end position="29"/>
    </location>
</feature>
<dbReference type="GO" id="GO:0006508">
    <property type="term" value="P:proteolysis"/>
    <property type="evidence" value="ECO:0007669"/>
    <property type="project" value="UniProtKB-KW"/>
</dbReference>
<feature type="non-terminal residue" evidence="9">
    <location>
        <position position="1"/>
    </location>
</feature>
<evidence type="ECO:0000259" key="8">
    <source>
        <dbReference type="Pfam" id="PF00082"/>
    </source>
</evidence>
<gene>
    <name evidence="9" type="ORF">APUTEX25_001049</name>
</gene>
<evidence type="ECO:0000256" key="3">
    <source>
        <dbReference type="ARBA" id="ARBA00022801"/>
    </source>
</evidence>
<dbReference type="SUPFAM" id="SSF52743">
    <property type="entry name" value="Subtilisin-like"/>
    <property type="match status" value="1"/>
</dbReference>
<dbReference type="Gene3D" id="2.60.120.260">
    <property type="entry name" value="Galactose-binding domain-like"/>
    <property type="match status" value="2"/>
</dbReference>
<dbReference type="Proteomes" id="UP000279271">
    <property type="component" value="Unassembled WGS sequence"/>
</dbReference>
<feature type="compositionally biased region" description="Pro residues" evidence="6">
    <location>
        <begin position="417"/>
        <end position="473"/>
    </location>
</feature>
<dbReference type="InterPro" id="IPR015500">
    <property type="entry name" value="Peptidase_S8_subtilisin-rel"/>
</dbReference>
<dbReference type="AlphaFoldDB" id="A0A3M7KT26"/>
<evidence type="ECO:0000313" key="10">
    <source>
        <dbReference type="Proteomes" id="UP000279271"/>
    </source>
</evidence>
<evidence type="ECO:0000256" key="2">
    <source>
        <dbReference type="ARBA" id="ARBA00022670"/>
    </source>
</evidence>
<evidence type="ECO:0000313" key="9">
    <source>
        <dbReference type="EMBL" id="RMZ52930.1"/>
    </source>
</evidence>
<dbReference type="PRINTS" id="PR00723">
    <property type="entry name" value="SUBTILISIN"/>
</dbReference>
<dbReference type="InterPro" id="IPR000209">
    <property type="entry name" value="Peptidase_S8/S53_dom"/>
</dbReference>
<keyword evidence="3 5" id="KW-0378">Hydrolase</keyword>
<evidence type="ECO:0000256" key="7">
    <source>
        <dbReference type="SAM" id="SignalP"/>
    </source>
</evidence>
<feature type="active site" description="Charge relay system" evidence="5">
    <location>
        <position position="350"/>
    </location>
</feature>
<dbReference type="PANTHER" id="PTHR43399">
    <property type="entry name" value="SUBTILISIN-RELATED"/>
    <property type="match status" value="1"/>
</dbReference>
<feature type="active site" description="Charge relay system" evidence="5">
    <location>
        <position position="142"/>
    </location>
</feature>
<accession>A0A3M7KT26</accession>
<feature type="compositionally biased region" description="Basic residues" evidence="6">
    <location>
        <begin position="474"/>
        <end position="486"/>
    </location>
</feature>
<comment type="caution">
    <text evidence="9">The sequence shown here is derived from an EMBL/GenBank/DDBJ whole genome shotgun (WGS) entry which is preliminary data.</text>
</comment>
<keyword evidence="7" id="KW-0732">Signal</keyword>